<reference evidence="10" key="1">
    <citation type="submission" date="2020-08" db="EMBL/GenBank/DDBJ databases">
        <title>Genome public.</title>
        <authorList>
            <person name="Liu C."/>
            <person name="Sun Q."/>
        </authorList>
    </citation>
    <scope>NUCLEOTIDE SEQUENCE</scope>
    <source>
        <strain evidence="10">BX21</strain>
    </source>
</reference>
<evidence type="ECO:0000256" key="1">
    <source>
        <dbReference type="ARBA" id="ARBA00004202"/>
    </source>
</evidence>
<keyword evidence="6 10" id="KW-0067">ATP-binding</keyword>
<keyword evidence="7" id="KW-1278">Translocase</keyword>
<evidence type="ECO:0000256" key="5">
    <source>
        <dbReference type="ARBA" id="ARBA00022741"/>
    </source>
</evidence>
<keyword evidence="4" id="KW-0677">Repeat</keyword>
<dbReference type="CDD" id="cd03216">
    <property type="entry name" value="ABC_Carb_Monos_I"/>
    <property type="match status" value="1"/>
</dbReference>
<dbReference type="Pfam" id="PF00005">
    <property type="entry name" value="ABC_tran"/>
    <property type="match status" value="2"/>
</dbReference>
<dbReference type="GO" id="GO:0005524">
    <property type="term" value="F:ATP binding"/>
    <property type="evidence" value="ECO:0007669"/>
    <property type="project" value="UniProtKB-KW"/>
</dbReference>
<keyword evidence="8" id="KW-0472">Membrane</keyword>
<organism evidence="10 11">
    <name type="scientific">Paratissierella segnis</name>
    <dbReference type="NCBI Taxonomy" id="2763679"/>
    <lineage>
        <taxon>Bacteria</taxon>
        <taxon>Bacillati</taxon>
        <taxon>Bacillota</taxon>
        <taxon>Tissierellia</taxon>
        <taxon>Tissierellales</taxon>
        <taxon>Tissierellaceae</taxon>
        <taxon>Paratissierella</taxon>
    </lineage>
</organism>
<accession>A0A926ESY6</accession>
<keyword evidence="5" id="KW-0547">Nucleotide-binding</keyword>
<proteinExistence type="predicted"/>
<evidence type="ECO:0000256" key="6">
    <source>
        <dbReference type="ARBA" id="ARBA00022840"/>
    </source>
</evidence>
<keyword evidence="11" id="KW-1185">Reference proteome</keyword>
<dbReference type="SUPFAM" id="SSF52540">
    <property type="entry name" value="P-loop containing nucleoside triphosphate hydrolases"/>
    <property type="match status" value="2"/>
</dbReference>
<evidence type="ECO:0000256" key="8">
    <source>
        <dbReference type="ARBA" id="ARBA00023136"/>
    </source>
</evidence>
<name>A0A926ESY6_9FIRM</name>
<comment type="caution">
    <text evidence="10">The sequence shown here is derived from an EMBL/GenBank/DDBJ whole genome shotgun (WGS) entry which is preliminary data.</text>
</comment>
<keyword evidence="2" id="KW-0813">Transport</keyword>
<dbReference type="SMART" id="SM00382">
    <property type="entry name" value="AAA"/>
    <property type="match status" value="2"/>
</dbReference>
<evidence type="ECO:0000313" key="10">
    <source>
        <dbReference type="EMBL" id="MBC8587648.1"/>
    </source>
</evidence>
<dbReference type="PANTHER" id="PTHR43790">
    <property type="entry name" value="CARBOHYDRATE TRANSPORT ATP-BINDING PROTEIN MG119-RELATED"/>
    <property type="match status" value="1"/>
</dbReference>
<dbReference type="CDD" id="cd03215">
    <property type="entry name" value="ABC_Carb_Monos_II"/>
    <property type="match status" value="1"/>
</dbReference>
<evidence type="ECO:0000256" key="7">
    <source>
        <dbReference type="ARBA" id="ARBA00022967"/>
    </source>
</evidence>
<dbReference type="PROSITE" id="PS50893">
    <property type="entry name" value="ABC_TRANSPORTER_2"/>
    <property type="match status" value="2"/>
</dbReference>
<dbReference type="InterPro" id="IPR003439">
    <property type="entry name" value="ABC_transporter-like_ATP-bd"/>
</dbReference>
<dbReference type="InterPro" id="IPR050107">
    <property type="entry name" value="ABC_carbohydrate_import_ATPase"/>
</dbReference>
<dbReference type="InterPro" id="IPR027417">
    <property type="entry name" value="P-loop_NTPase"/>
</dbReference>
<dbReference type="RefSeq" id="WP_262429102.1">
    <property type="nucleotide sequence ID" value="NZ_JACRTG010000016.1"/>
</dbReference>
<dbReference type="EMBL" id="JACRTG010000016">
    <property type="protein sequence ID" value="MBC8587648.1"/>
    <property type="molecule type" value="Genomic_DNA"/>
</dbReference>
<dbReference type="Proteomes" id="UP000601171">
    <property type="component" value="Unassembled WGS sequence"/>
</dbReference>
<dbReference type="PROSITE" id="PS00211">
    <property type="entry name" value="ABC_TRANSPORTER_1"/>
    <property type="match status" value="1"/>
</dbReference>
<dbReference type="InterPro" id="IPR017871">
    <property type="entry name" value="ABC_transporter-like_CS"/>
</dbReference>
<dbReference type="FunFam" id="3.40.50.300:FF:000127">
    <property type="entry name" value="Ribose import ATP-binding protein RbsA"/>
    <property type="match status" value="1"/>
</dbReference>
<gene>
    <name evidence="10" type="ORF">H8707_05270</name>
</gene>
<dbReference type="AlphaFoldDB" id="A0A926ESY6"/>
<feature type="domain" description="ABC transporter" evidence="9">
    <location>
        <begin position="2"/>
        <end position="238"/>
    </location>
</feature>
<keyword evidence="3" id="KW-1003">Cell membrane</keyword>
<dbReference type="GO" id="GO:0005886">
    <property type="term" value="C:plasma membrane"/>
    <property type="evidence" value="ECO:0007669"/>
    <property type="project" value="UniProtKB-SubCell"/>
</dbReference>
<evidence type="ECO:0000256" key="4">
    <source>
        <dbReference type="ARBA" id="ARBA00022737"/>
    </source>
</evidence>
<evidence type="ECO:0000256" key="3">
    <source>
        <dbReference type="ARBA" id="ARBA00022475"/>
    </source>
</evidence>
<feature type="domain" description="ABC transporter" evidence="9">
    <location>
        <begin position="239"/>
        <end position="492"/>
    </location>
</feature>
<dbReference type="PANTHER" id="PTHR43790:SF9">
    <property type="entry name" value="GALACTOFURANOSE TRANSPORTER ATP-BINDING PROTEIN YTFR"/>
    <property type="match status" value="1"/>
</dbReference>
<evidence type="ECO:0000313" key="11">
    <source>
        <dbReference type="Proteomes" id="UP000601171"/>
    </source>
</evidence>
<protein>
    <submittedName>
        <fullName evidence="10">Sugar ABC transporter ATP-binding protein</fullName>
    </submittedName>
</protein>
<sequence length="504" mass="56444">MIEMKNINKSFGSNRVLKDVTISINSGEICALIGENGAGKSTLMNILGGVHKMDLGDIFLDGKKIEFNSPAESLNSGIAFIHQELNLINDLPIYENMFLGRELKNKRGRLDLEKMISETEKIFSQIGVDLNPRVMVRDLDASYKQIVEICRAIMMKASIIIMDEPTTSLTEPEIERVFNMMRTLKDHGVGIIFISHKLNEVMEICERYMVLRDGKLVKEGKVEDITPGDLARFMVGYDVKIDQLSRNKNLGEEVLRVEKISHESAFNDISFSVRKGEILGVTGLLGDGRSELFQAIFGFEKINSGKVYIDGKEKNILSTEQALEEGIGYLPRNRKENGIIQDMNIIENASIAAWGKYAKKGVINFQRHEDIFENQINNLRIKMESPTNSINSLSGGNQQKVVLAKWLSLDPKLLILDNPTQGVDVRAKEDIYEIILKLAENQIAVVVLSSEAQEIIRLCDRAYVMYHGKIQGEVSGSTMNEHEIMYLATGGNLCQDQGGKISHA</sequence>
<comment type="subcellular location">
    <subcellularLocation>
        <location evidence="1">Cell membrane</location>
        <topology evidence="1">Peripheral membrane protein</topology>
    </subcellularLocation>
</comment>
<dbReference type="InterPro" id="IPR003593">
    <property type="entry name" value="AAA+_ATPase"/>
</dbReference>
<evidence type="ECO:0000256" key="2">
    <source>
        <dbReference type="ARBA" id="ARBA00022448"/>
    </source>
</evidence>
<dbReference type="Gene3D" id="3.40.50.300">
    <property type="entry name" value="P-loop containing nucleotide triphosphate hydrolases"/>
    <property type="match status" value="2"/>
</dbReference>
<evidence type="ECO:0000259" key="9">
    <source>
        <dbReference type="PROSITE" id="PS50893"/>
    </source>
</evidence>
<dbReference type="GO" id="GO:0016887">
    <property type="term" value="F:ATP hydrolysis activity"/>
    <property type="evidence" value="ECO:0007669"/>
    <property type="project" value="InterPro"/>
</dbReference>